<accession>A0ABM6YX09</accession>
<sequence length="202" mass="22203">MLVMDASSSMSGAPNQELNLGLSQFVEEVQADEMASCSVEAGVISFGHNVELVQPMMTVDDIEVLPKIDAYGMTPMGEAVNLAIDKLEARKHEYKQSGVSYYQPWLVLMTDGEPNDDWKAAAQRLKQLAQNQKMVVLCVGIGDAADMQILQEFSVLEPKKLKGLEFRAFFRWLSASMQRVSQSIPGDKVALPSTSGWDAISV</sequence>
<dbReference type="InterPro" id="IPR002035">
    <property type="entry name" value="VWF_A"/>
</dbReference>
<organism evidence="2 3">
    <name type="scientific">Vibrio alfacsensis</name>
    <dbReference type="NCBI Taxonomy" id="1074311"/>
    <lineage>
        <taxon>Bacteria</taxon>
        <taxon>Pseudomonadati</taxon>
        <taxon>Pseudomonadota</taxon>
        <taxon>Gammaproteobacteria</taxon>
        <taxon>Vibrionales</taxon>
        <taxon>Vibrionaceae</taxon>
        <taxon>Vibrio</taxon>
    </lineage>
</organism>
<dbReference type="EMBL" id="CP032093">
    <property type="protein sequence ID" value="AXY02332.1"/>
    <property type="molecule type" value="Genomic_DNA"/>
</dbReference>
<proteinExistence type="predicted"/>
<reference evidence="2 3" key="1">
    <citation type="submission" date="2018-08" db="EMBL/GenBank/DDBJ databases">
        <title>Genomic taxonomy of the Vibrionaceae family.</title>
        <authorList>
            <person name="Gomez-Gil B."/>
            <person name="Tanaka M."/>
            <person name="Sawabe T."/>
            <person name="Enciso-Ibarra K."/>
        </authorList>
    </citation>
    <scope>NUCLEOTIDE SEQUENCE [LARGE SCALE GENOMIC DNA]</scope>
    <source>
        <strain evidence="2 3">CAIM 1831</strain>
    </source>
</reference>
<evidence type="ECO:0000259" key="1">
    <source>
        <dbReference type="PROSITE" id="PS50234"/>
    </source>
</evidence>
<name>A0ABM6YX09_9VIBR</name>
<dbReference type="Pfam" id="PF00092">
    <property type="entry name" value="VWA"/>
    <property type="match status" value="1"/>
</dbReference>
<dbReference type="SMART" id="SM00327">
    <property type="entry name" value="VWA"/>
    <property type="match status" value="1"/>
</dbReference>
<dbReference type="Gene3D" id="3.40.50.410">
    <property type="entry name" value="von Willebrand factor, type A domain"/>
    <property type="match status" value="1"/>
</dbReference>
<protein>
    <submittedName>
        <fullName evidence="2">VWA domain-containing protein</fullName>
    </submittedName>
</protein>
<gene>
    <name evidence="2" type="ORF">D1115_06405</name>
</gene>
<dbReference type="InterPro" id="IPR036465">
    <property type="entry name" value="vWFA_dom_sf"/>
</dbReference>
<dbReference type="SUPFAM" id="SSF53300">
    <property type="entry name" value="vWA-like"/>
    <property type="match status" value="1"/>
</dbReference>
<feature type="domain" description="VWFA" evidence="1">
    <location>
        <begin position="1"/>
        <end position="184"/>
    </location>
</feature>
<dbReference type="InterPro" id="IPR011392">
    <property type="entry name" value="Tellurite-R_TerY"/>
</dbReference>
<dbReference type="PROSITE" id="PS50234">
    <property type="entry name" value="VWFA"/>
    <property type="match status" value="1"/>
</dbReference>
<evidence type="ECO:0000313" key="3">
    <source>
        <dbReference type="Proteomes" id="UP000262832"/>
    </source>
</evidence>
<evidence type="ECO:0000313" key="2">
    <source>
        <dbReference type="EMBL" id="AXY02332.1"/>
    </source>
</evidence>
<dbReference type="PIRSF" id="PIRSF020634">
    <property type="entry name" value="TerY_vWA"/>
    <property type="match status" value="1"/>
</dbReference>
<dbReference type="Proteomes" id="UP000262832">
    <property type="component" value="Chromosome I"/>
</dbReference>
<keyword evidence="3" id="KW-1185">Reference proteome</keyword>